<dbReference type="EMBL" id="JAANER010000007">
    <property type="protein sequence ID" value="KAG9187664.1"/>
    <property type="molecule type" value="Genomic_DNA"/>
</dbReference>
<keyword evidence="3" id="KW-1185">Reference proteome</keyword>
<evidence type="ECO:0000313" key="3">
    <source>
        <dbReference type="Proteomes" id="UP001199106"/>
    </source>
</evidence>
<accession>A0AAD4I923</accession>
<feature type="compositionally biased region" description="Low complexity" evidence="1">
    <location>
        <begin position="15"/>
        <end position="25"/>
    </location>
</feature>
<sequence>MYSQPPPGLSANSHSYKSIGSASPSSSTAQHTALYSLLNAMENTAKIVEKANPEKLATAGPNLAGITRVWHNMMTRVIYATEAAECKRIQHVQTQLDYDRVVEDKRKRDMDTLNRQAGAQMLQMQQDHHQELKGQKQAYENLLAKQVAKPSAPVAQDRQPGAKSAQSRTVKPPSPQLEDKIDCLANEITALNSKKKQD</sequence>
<feature type="region of interest" description="Disordered" evidence="1">
    <location>
        <begin position="1"/>
        <end position="25"/>
    </location>
</feature>
<feature type="region of interest" description="Disordered" evidence="1">
    <location>
        <begin position="144"/>
        <end position="181"/>
    </location>
</feature>
<proteinExistence type="predicted"/>
<dbReference type="AlphaFoldDB" id="A0AAD4I923"/>
<gene>
    <name evidence="2" type="ORF">G6011_05535</name>
</gene>
<evidence type="ECO:0000313" key="2">
    <source>
        <dbReference type="EMBL" id="KAG9187664.1"/>
    </source>
</evidence>
<name>A0AAD4I923_9PLEO</name>
<dbReference type="Proteomes" id="UP001199106">
    <property type="component" value="Unassembled WGS sequence"/>
</dbReference>
<reference evidence="2" key="1">
    <citation type="submission" date="2021-07" db="EMBL/GenBank/DDBJ databases">
        <title>Genome Resource of American Ginseng Black Spot Pathogen Alternaria panax.</title>
        <authorList>
            <person name="Qiu C."/>
            <person name="Wang W."/>
            <person name="Liu Z."/>
        </authorList>
    </citation>
    <scope>NUCLEOTIDE SEQUENCE</scope>
    <source>
        <strain evidence="2">BNCC115425</strain>
    </source>
</reference>
<comment type="caution">
    <text evidence="2">The sequence shown here is derived from an EMBL/GenBank/DDBJ whole genome shotgun (WGS) entry which is preliminary data.</text>
</comment>
<protein>
    <submittedName>
        <fullName evidence="2">Uncharacterized protein</fullName>
    </submittedName>
</protein>
<organism evidence="2 3">
    <name type="scientific">Alternaria panax</name>
    <dbReference type="NCBI Taxonomy" id="48097"/>
    <lineage>
        <taxon>Eukaryota</taxon>
        <taxon>Fungi</taxon>
        <taxon>Dikarya</taxon>
        <taxon>Ascomycota</taxon>
        <taxon>Pezizomycotina</taxon>
        <taxon>Dothideomycetes</taxon>
        <taxon>Pleosporomycetidae</taxon>
        <taxon>Pleosporales</taxon>
        <taxon>Pleosporineae</taxon>
        <taxon>Pleosporaceae</taxon>
        <taxon>Alternaria</taxon>
        <taxon>Alternaria sect. Panax</taxon>
    </lineage>
</organism>
<evidence type="ECO:0000256" key="1">
    <source>
        <dbReference type="SAM" id="MobiDB-lite"/>
    </source>
</evidence>